<keyword evidence="13 15" id="KW-0472">Membrane</keyword>
<feature type="domain" description="Histidine kinase" evidence="16">
    <location>
        <begin position="267"/>
        <end position="475"/>
    </location>
</feature>
<dbReference type="InterPro" id="IPR003660">
    <property type="entry name" value="HAMP_dom"/>
</dbReference>
<evidence type="ECO:0000256" key="6">
    <source>
        <dbReference type="ARBA" id="ARBA00022679"/>
    </source>
</evidence>
<evidence type="ECO:0000256" key="13">
    <source>
        <dbReference type="ARBA" id="ARBA00023136"/>
    </source>
</evidence>
<dbReference type="CDD" id="cd00082">
    <property type="entry name" value="HisKA"/>
    <property type="match status" value="1"/>
</dbReference>
<dbReference type="GO" id="GO:0005524">
    <property type="term" value="F:ATP binding"/>
    <property type="evidence" value="ECO:0007669"/>
    <property type="project" value="UniProtKB-KW"/>
</dbReference>
<dbReference type="EMBL" id="CP003108">
    <property type="protein sequence ID" value="AET69317.1"/>
    <property type="molecule type" value="Genomic_DNA"/>
</dbReference>
<feature type="coiled-coil region" evidence="14">
    <location>
        <begin position="230"/>
        <end position="260"/>
    </location>
</feature>
<feature type="domain" description="HAMP" evidence="17">
    <location>
        <begin position="186"/>
        <end position="238"/>
    </location>
</feature>
<dbReference type="SMART" id="SM00387">
    <property type="entry name" value="HATPase_c"/>
    <property type="match status" value="1"/>
</dbReference>
<evidence type="ECO:0000256" key="3">
    <source>
        <dbReference type="ARBA" id="ARBA00012438"/>
    </source>
</evidence>
<dbReference type="Gene3D" id="3.30.565.10">
    <property type="entry name" value="Histidine kinase-like ATPase, C-terminal domain"/>
    <property type="match status" value="1"/>
</dbReference>
<evidence type="ECO:0000256" key="5">
    <source>
        <dbReference type="ARBA" id="ARBA00022553"/>
    </source>
</evidence>
<dbReference type="PATRIC" id="fig|768706.3.peg.3910"/>
<evidence type="ECO:0000259" key="17">
    <source>
        <dbReference type="PROSITE" id="PS50885"/>
    </source>
</evidence>
<keyword evidence="19" id="KW-1185">Reference proteome</keyword>
<dbReference type="PROSITE" id="PS50885">
    <property type="entry name" value="HAMP"/>
    <property type="match status" value="1"/>
</dbReference>
<evidence type="ECO:0000256" key="9">
    <source>
        <dbReference type="ARBA" id="ARBA00022777"/>
    </source>
</evidence>
<keyword evidence="12" id="KW-0902">Two-component regulatory system</keyword>
<dbReference type="Gene3D" id="6.10.340.10">
    <property type="match status" value="1"/>
</dbReference>
<organism evidence="18 19">
    <name type="scientific">Desulfosporosinus orientis (strain ATCC 19365 / DSM 765 / NCIMB 8382 / VKM B-1628 / Singapore I)</name>
    <name type="common">Desulfotomaculum orientis</name>
    <dbReference type="NCBI Taxonomy" id="768706"/>
    <lineage>
        <taxon>Bacteria</taxon>
        <taxon>Bacillati</taxon>
        <taxon>Bacillota</taxon>
        <taxon>Clostridia</taxon>
        <taxon>Eubacteriales</taxon>
        <taxon>Desulfitobacteriaceae</taxon>
        <taxon>Desulfosporosinus</taxon>
    </lineage>
</organism>
<evidence type="ECO:0000256" key="2">
    <source>
        <dbReference type="ARBA" id="ARBA00004651"/>
    </source>
</evidence>
<reference evidence="19" key="1">
    <citation type="submission" date="2011-11" db="EMBL/GenBank/DDBJ databases">
        <title>Complete sequence of Desulfosporosinus orientis DSM 765.</title>
        <authorList>
            <person name="Lucas S."/>
            <person name="Han J."/>
            <person name="Lapidus A."/>
            <person name="Cheng J.-F."/>
            <person name="Goodwin L."/>
            <person name="Pitluck S."/>
            <person name="Peters L."/>
            <person name="Ovchinnikova G."/>
            <person name="Teshima H."/>
            <person name="Detter J.C."/>
            <person name="Han C."/>
            <person name="Tapia R."/>
            <person name="Land M."/>
            <person name="Hauser L."/>
            <person name="Kyrpides N."/>
            <person name="Ivanova N."/>
            <person name="Pagani I."/>
            <person name="Pester M."/>
            <person name="Spring S."/>
            <person name="Ollivier B."/>
            <person name="Rattei T."/>
            <person name="Klenk H.-P."/>
            <person name="Wagner M."/>
            <person name="Loy A."/>
            <person name="Woyke T."/>
        </authorList>
    </citation>
    <scope>NUCLEOTIDE SEQUENCE [LARGE SCALE GENOMIC DNA]</scope>
    <source>
        <strain evidence="19">ATCC 19365 / DSM 765 / NCIMB 8382 / VKM B-1628</strain>
    </source>
</reference>
<dbReference type="HOGENOM" id="CLU_000445_89_6_9"/>
<keyword evidence="4" id="KW-1003">Cell membrane</keyword>
<dbReference type="AlphaFoldDB" id="G7WBS0"/>
<dbReference type="InterPro" id="IPR036097">
    <property type="entry name" value="HisK_dim/P_sf"/>
</dbReference>
<dbReference type="KEGG" id="dor:Desor_3867"/>
<dbReference type="eggNOG" id="COG5002">
    <property type="taxonomic scope" value="Bacteria"/>
</dbReference>
<evidence type="ECO:0000259" key="16">
    <source>
        <dbReference type="PROSITE" id="PS50109"/>
    </source>
</evidence>
<evidence type="ECO:0000256" key="7">
    <source>
        <dbReference type="ARBA" id="ARBA00022692"/>
    </source>
</evidence>
<keyword evidence="11 15" id="KW-1133">Transmembrane helix</keyword>
<dbReference type="FunFam" id="1.10.287.130:FF:000001">
    <property type="entry name" value="Two-component sensor histidine kinase"/>
    <property type="match status" value="1"/>
</dbReference>
<keyword evidence="14" id="KW-0175">Coiled coil</keyword>
<dbReference type="eggNOG" id="COG2205">
    <property type="taxonomic scope" value="Bacteria"/>
</dbReference>
<comment type="subcellular location">
    <subcellularLocation>
        <location evidence="2">Cell membrane</location>
        <topology evidence="2">Multi-pass membrane protein</topology>
    </subcellularLocation>
</comment>
<dbReference type="InterPro" id="IPR050398">
    <property type="entry name" value="HssS/ArlS-like"/>
</dbReference>
<comment type="catalytic activity">
    <reaction evidence="1">
        <text>ATP + protein L-histidine = ADP + protein N-phospho-L-histidine.</text>
        <dbReference type="EC" id="2.7.13.3"/>
    </reaction>
</comment>
<dbReference type="CDD" id="cd06225">
    <property type="entry name" value="HAMP"/>
    <property type="match status" value="1"/>
</dbReference>
<keyword evidence="7 15" id="KW-0812">Transmembrane</keyword>
<keyword evidence="5" id="KW-0597">Phosphoprotein</keyword>
<evidence type="ECO:0000256" key="11">
    <source>
        <dbReference type="ARBA" id="ARBA00022989"/>
    </source>
</evidence>
<dbReference type="OrthoDB" id="112712at2"/>
<dbReference type="SUPFAM" id="SSF158472">
    <property type="entry name" value="HAMP domain-like"/>
    <property type="match status" value="1"/>
</dbReference>
<reference evidence="18 19" key="2">
    <citation type="journal article" date="2012" name="J. Bacteriol.">
        <title>Complete genome sequences of Desulfosporosinus orientis DSM765T, Desulfosporosinus youngiae DSM17734T, Desulfosporosinus meridiei DSM13257T, and Desulfosporosinus acidiphilus DSM22704T.</title>
        <authorList>
            <person name="Pester M."/>
            <person name="Brambilla E."/>
            <person name="Alazard D."/>
            <person name="Rattei T."/>
            <person name="Weinmaier T."/>
            <person name="Han J."/>
            <person name="Lucas S."/>
            <person name="Lapidus A."/>
            <person name="Cheng J.F."/>
            <person name="Goodwin L."/>
            <person name="Pitluck S."/>
            <person name="Peters L."/>
            <person name="Ovchinnikova G."/>
            <person name="Teshima H."/>
            <person name="Detter J.C."/>
            <person name="Han C.S."/>
            <person name="Tapia R."/>
            <person name="Land M.L."/>
            <person name="Hauser L."/>
            <person name="Kyrpides N.C."/>
            <person name="Ivanova N.N."/>
            <person name="Pagani I."/>
            <person name="Huntmann M."/>
            <person name="Wei C.L."/>
            <person name="Davenport K.W."/>
            <person name="Daligault H."/>
            <person name="Chain P.S."/>
            <person name="Chen A."/>
            <person name="Mavromatis K."/>
            <person name="Markowitz V."/>
            <person name="Szeto E."/>
            <person name="Mikhailova N."/>
            <person name="Pati A."/>
            <person name="Wagner M."/>
            <person name="Woyke T."/>
            <person name="Ollivier B."/>
            <person name="Klenk H.P."/>
            <person name="Spring S."/>
            <person name="Loy A."/>
        </authorList>
    </citation>
    <scope>NUCLEOTIDE SEQUENCE [LARGE SCALE GENOMIC DNA]</scope>
    <source>
        <strain evidence="19">ATCC 19365 / DSM 765 / NCIMB 8382 / VKM B-1628</strain>
    </source>
</reference>
<evidence type="ECO:0000313" key="18">
    <source>
        <dbReference type="EMBL" id="AET69317.1"/>
    </source>
</evidence>
<dbReference type="PROSITE" id="PS50109">
    <property type="entry name" value="HIS_KIN"/>
    <property type="match status" value="1"/>
</dbReference>
<evidence type="ECO:0000256" key="15">
    <source>
        <dbReference type="SAM" id="Phobius"/>
    </source>
</evidence>
<evidence type="ECO:0000256" key="1">
    <source>
        <dbReference type="ARBA" id="ARBA00000085"/>
    </source>
</evidence>
<protein>
    <recommendedName>
        <fullName evidence="3">histidine kinase</fullName>
        <ecNumber evidence="3">2.7.13.3</ecNumber>
    </recommendedName>
</protein>
<keyword evidence="10" id="KW-0067">ATP-binding</keyword>
<dbReference type="InterPro" id="IPR005467">
    <property type="entry name" value="His_kinase_dom"/>
</dbReference>
<accession>G7WBS0</accession>
<dbReference type="PANTHER" id="PTHR45528:SF1">
    <property type="entry name" value="SENSOR HISTIDINE KINASE CPXA"/>
    <property type="match status" value="1"/>
</dbReference>
<evidence type="ECO:0000256" key="4">
    <source>
        <dbReference type="ARBA" id="ARBA00022475"/>
    </source>
</evidence>
<proteinExistence type="predicted"/>
<dbReference type="EC" id="2.7.13.3" evidence="3"/>
<dbReference type="InterPro" id="IPR003594">
    <property type="entry name" value="HATPase_dom"/>
</dbReference>
<dbReference type="PANTHER" id="PTHR45528">
    <property type="entry name" value="SENSOR HISTIDINE KINASE CPXA"/>
    <property type="match status" value="1"/>
</dbReference>
<dbReference type="InterPro" id="IPR003661">
    <property type="entry name" value="HisK_dim/P_dom"/>
</dbReference>
<dbReference type="GO" id="GO:0005886">
    <property type="term" value="C:plasma membrane"/>
    <property type="evidence" value="ECO:0007669"/>
    <property type="project" value="UniProtKB-SubCell"/>
</dbReference>
<dbReference type="InterPro" id="IPR036890">
    <property type="entry name" value="HATPase_C_sf"/>
</dbReference>
<dbReference type="GO" id="GO:0000155">
    <property type="term" value="F:phosphorelay sensor kinase activity"/>
    <property type="evidence" value="ECO:0007669"/>
    <property type="project" value="InterPro"/>
</dbReference>
<dbReference type="SUPFAM" id="SSF47384">
    <property type="entry name" value="Homodimeric domain of signal transducing histidine kinase"/>
    <property type="match status" value="1"/>
</dbReference>
<dbReference type="STRING" id="768706.Desor_3867"/>
<dbReference type="RefSeq" id="WP_014186124.1">
    <property type="nucleotide sequence ID" value="NC_016584.1"/>
</dbReference>
<dbReference type="SUPFAM" id="SSF55874">
    <property type="entry name" value="ATPase domain of HSP90 chaperone/DNA topoisomerase II/histidine kinase"/>
    <property type="match status" value="1"/>
</dbReference>
<dbReference type="Gene3D" id="1.10.287.130">
    <property type="match status" value="1"/>
</dbReference>
<dbReference type="Pfam" id="PF00672">
    <property type="entry name" value="HAMP"/>
    <property type="match status" value="1"/>
</dbReference>
<dbReference type="SMART" id="SM00388">
    <property type="entry name" value="HisKA"/>
    <property type="match status" value="1"/>
</dbReference>
<evidence type="ECO:0000256" key="14">
    <source>
        <dbReference type="SAM" id="Coils"/>
    </source>
</evidence>
<dbReference type="Pfam" id="PF00512">
    <property type="entry name" value="HisKA"/>
    <property type="match status" value="1"/>
</dbReference>
<evidence type="ECO:0000256" key="12">
    <source>
        <dbReference type="ARBA" id="ARBA00023012"/>
    </source>
</evidence>
<feature type="transmembrane region" description="Helical" evidence="15">
    <location>
        <begin position="171"/>
        <end position="193"/>
    </location>
</feature>
<gene>
    <name evidence="18" type="ordered locus">Desor_3867</name>
</gene>
<dbReference type="SMART" id="SM00304">
    <property type="entry name" value="HAMP"/>
    <property type="match status" value="1"/>
</dbReference>
<sequence length="475" mass="54440">MKKFKLNSIRFKILIVFSVVFLLLLILLLSLNKVFFTQFYIDSNHQNMQRAAALYAQRYGSINNQQLLDETRRETGADLSLWNSEFLPIRQGGMARPNLSPEKVRSLLKEAAVNAGNPEYFDIIQNPIDDNQRLLYIHVLKNGDILVMTKAMGILDEANNMFSAFMLRASAAVYVIGCVLIFIVSGFFSRPVVRMGNITRKMANLDFDEKLKVKSNDEVGELMTSINLMADELSGTIGHLNDVNRKLERELSKEKSLEKMRRRFVSDVSHELKNPISVILGYADGLVRHMPKTEKEREEYCGIIADEAKRMNQLVKDLLDLSAYESGTFTIEKTQFDVNTLIEDALERLEHLYENKKLHIEYDEETRHEIYADRLRSGQVIINLLGNAFKYVNENGIIRICMEQQDKKFRLEIANTGPLLGDKELDLIWNSFYQVDTENHGNGLGLAIVKSIAELHKGSCRAYVQDGFNCFEVTW</sequence>
<evidence type="ECO:0000256" key="10">
    <source>
        <dbReference type="ARBA" id="ARBA00022840"/>
    </source>
</evidence>
<evidence type="ECO:0000256" key="8">
    <source>
        <dbReference type="ARBA" id="ARBA00022741"/>
    </source>
</evidence>
<keyword evidence="9 18" id="KW-0418">Kinase</keyword>
<dbReference type="Proteomes" id="UP000006346">
    <property type="component" value="Chromosome"/>
</dbReference>
<dbReference type="Pfam" id="PF02518">
    <property type="entry name" value="HATPase_c"/>
    <property type="match status" value="1"/>
</dbReference>
<name>G7WBS0_DESOD</name>
<keyword evidence="8" id="KW-0547">Nucleotide-binding</keyword>
<evidence type="ECO:0000313" key="19">
    <source>
        <dbReference type="Proteomes" id="UP000006346"/>
    </source>
</evidence>
<keyword evidence="6" id="KW-0808">Transferase</keyword>